<sequence length="494" mass="56933">MIKLKRYHPLLMLFDLSKLVKSSIFFAVFLFVIKAGYKSNFITYGRIIFIFAVGITLISIILKWFTHKYELDDQSFHLYKGIFRKSERTIPFSKIQNVKRHASLFHRIFNVTSISFETGMTGEVATVKFEVISLIEADRMEAHSTSAVRDELATIPTNPKPNRTIHFKPTRKEILEASFTSLSFLFLIPLIGSFYFKMNEIFHVEEEAEGILSKLLSSWWMVTILIIVVVFTSAMFGIARTFFKYGKYEISSDQDRIYITKGVIEETAFSISKEKVQAIEIKQSIMKRLLGLAEVKLTSAGSLSSGEELLEINSLYPFLPIKRAYGIISEILPAYEVTEKMNRLPRTSLWVRMFKPSWLGLVVSGVLFYFKPTVLSVEQAWWILSVGLFIIIYVLRLLDFLNTLYILNENFIQIKKGSWTTSLFISKRDKVIEVKVSRNIFQKLLGLATIGTINRAKPIQHAGVDDVPLVLADSFYKWYMGRRNEIEIEIDTKL</sequence>
<gene>
    <name evidence="3" type="ORF">I7822_18195</name>
</gene>
<evidence type="ECO:0000259" key="2">
    <source>
        <dbReference type="Pfam" id="PF03703"/>
    </source>
</evidence>
<evidence type="ECO:0000313" key="4">
    <source>
        <dbReference type="Proteomes" id="UP000663981"/>
    </source>
</evidence>
<keyword evidence="4" id="KW-1185">Reference proteome</keyword>
<dbReference type="InterPro" id="IPR005182">
    <property type="entry name" value="YdbS-like_PH"/>
</dbReference>
<feature type="transmembrane region" description="Helical" evidence="1">
    <location>
        <begin position="216"/>
        <end position="239"/>
    </location>
</feature>
<feature type="transmembrane region" description="Helical" evidence="1">
    <location>
        <begin position="174"/>
        <end position="196"/>
    </location>
</feature>
<proteinExistence type="predicted"/>
<feature type="transmembrane region" description="Helical" evidence="1">
    <location>
        <begin position="43"/>
        <end position="65"/>
    </location>
</feature>
<feature type="transmembrane region" description="Helical" evidence="1">
    <location>
        <begin position="382"/>
        <end position="407"/>
    </location>
</feature>
<keyword evidence="1" id="KW-0812">Transmembrane</keyword>
<feature type="transmembrane region" description="Helical" evidence="1">
    <location>
        <begin position="349"/>
        <end position="370"/>
    </location>
</feature>
<dbReference type="InterPro" id="IPR014529">
    <property type="entry name" value="UCP026631"/>
</dbReference>
<dbReference type="RefSeq" id="WP_207980531.1">
    <property type="nucleotide sequence ID" value="NZ_JAGDEL010000015.1"/>
</dbReference>
<dbReference type="EMBL" id="JAGDEL010000015">
    <property type="protein sequence ID" value="MBO1513576.1"/>
    <property type="molecule type" value="Genomic_DNA"/>
</dbReference>
<keyword evidence="1" id="KW-0472">Membrane</keyword>
<accession>A0ABS3N5K4</accession>
<organism evidence="3 4">
    <name type="scientific">Metabacillus bambusae</name>
    <dbReference type="NCBI Taxonomy" id="2795218"/>
    <lineage>
        <taxon>Bacteria</taxon>
        <taxon>Bacillati</taxon>
        <taxon>Bacillota</taxon>
        <taxon>Bacilli</taxon>
        <taxon>Bacillales</taxon>
        <taxon>Bacillaceae</taxon>
        <taxon>Metabacillus</taxon>
    </lineage>
</organism>
<reference evidence="3 4" key="1">
    <citation type="submission" date="2021-03" db="EMBL/GenBank/DDBJ databases">
        <title>Whole genome sequence of Metabacillus bambusae BG109.</title>
        <authorList>
            <person name="Jeong J.W."/>
        </authorList>
    </citation>
    <scope>NUCLEOTIDE SEQUENCE [LARGE SCALE GENOMIC DNA]</scope>
    <source>
        <strain evidence="3 4">BG109</strain>
    </source>
</reference>
<feature type="domain" description="YdbS-like PH" evidence="2">
    <location>
        <begin position="402"/>
        <end position="478"/>
    </location>
</feature>
<dbReference type="PANTHER" id="PTHR34473:SF2">
    <property type="entry name" value="UPF0699 TRANSMEMBRANE PROTEIN YDBT"/>
    <property type="match status" value="1"/>
</dbReference>
<feature type="transmembrane region" description="Helical" evidence="1">
    <location>
        <begin position="20"/>
        <end position="37"/>
    </location>
</feature>
<evidence type="ECO:0000313" key="3">
    <source>
        <dbReference type="EMBL" id="MBO1513576.1"/>
    </source>
</evidence>
<feature type="domain" description="YdbS-like PH" evidence="2">
    <location>
        <begin position="248"/>
        <end position="324"/>
    </location>
</feature>
<name>A0ABS3N5K4_9BACI</name>
<keyword evidence="1" id="KW-1133">Transmembrane helix</keyword>
<comment type="caution">
    <text evidence="3">The sequence shown here is derived from an EMBL/GenBank/DDBJ whole genome shotgun (WGS) entry which is preliminary data.</text>
</comment>
<feature type="domain" description="YdbS-like PH" evidence="2">
    <location>
        <begin position="64"/>
        <end position="143"/>
    </location>
</feature>
<dbReference type="PANTHER" id="PTHR34473">
    <property type="entry name" value="UPF0699 TRANSMEMBRANE PROTEIN YDBS"/>
    <property type="match status" value="1"/>
</dbReference>
<protein>
    <submittedName>
        <fullName evidence="3">PH domain-containing protein</fullName>
    </submittedName>
</protein>
<dbReference type="Proteomes" id="UP000663981">
    <property type="component" value="Unassembled WGS sequence"/>
</dbReference>
<dbReference type="PIRSF" id="PIRSF026631">
    <property type="entry name" value="UCP026631"/>
    <property type="match status" value="1"/>
</dbReference>
<dbReference type="Pfam" id="PF03703">
    <property type="entry name" value="bPH_2"/>
    <property type="match status" value="3"/>
</dbReference>
<evidence type="ECO:0000256" key="1">
    <source>
        <dbReference type="SAM" id="Phobius"/>
    </source>
</evidence>